<evidence type="ECO:0000259" key="2">
    <source>
        <dbReference type="Pfam" id="PF00561"/>
    </source>
</evidence>
<accession>A0ABW2KTX0</accession>
<keyword evidence="1 3" id="KW-0378">Hydrolase</keyword>
<dbReference type="PANTHER" id="PTHR43798:SF31">
    <property type="entry name" value="AB HYDROLASE SUPERFAMILY PROTEIN YCLE"/>
    <property type="match status" value="1"/>
</dbReference>
<dbReference type="Gene3D" id="3.40.50.1820">
    <property type="entry name" value="alpha/beta hydrolase"/>
    <property type="match status" value="1"/>
</dbReference>
<dbReference type="InterPro" id="IPR050266">
    <property type="entry name" value="AB_hydrolase_sf"/>
</dbReference>
<protein>
    <submittedName>
        <fullName evidence="3">Alpha/beta fold hydrolase</fullName>
    </submittedName>
</protein>
<dbReference type="Pfam" id="PF00561">
    <property type="entry name" value="Abhydrolase_1"/>
    <property type="match status" value="1"/>
</dbReference>
<evidence type="ECO:0000256" key="1">
    <source>
        <dbReference type="ARBA" id="ARBA00022801"/>
    </source>
</evidence>
<evidence type="ECO:0000313" key="4">
    <source>
        <dbReference type="Proteomes" id="UP001596456"/>
    </source>
</evidence>
<sequence>MGEIVAGDGARIAFDDSGSGRPLLLLHGWATHAGFFGPQRAGLADGFRVIAVDLRGHGRSRRPAERPTIEQLADDLRTLLDTLGLEDALAVGWSMGAMVLWRALLDGAAPRLAGMVVVDMAPRVLNGDDWTLGLPGSQSRRPTAQVLDAMAADWAALVPRVARRLFAAGLETERADLTAWAAAQIRDNDPAAMAALWGSLTAQDFRARLPGLTLPTLIASGALSRLYPPQTAVWLEAALGGAARRVTFARSGHAPHLEEPELFNRTIRDFAAGLPLRGSQRAG</sequence>
<dbReference type="InterPro" id="IPR000073">
    <property type="entry name" value="AB_hydrolase_1"/>
</dbReference>
<dbReference type="PANTHER" id="PTHR43798">
    <property type="entry name" value="MONOACYLGLYCEROL LIPASE"/>
    <property type="match status" value="1"/>
</dbReference>
<dbReference type="InterPro" id="IPR029058">
    <property type="entry name" value="AB_hydrolase_fold"/>
</dbReference>
<proteinExistence type="predicted"/>
<comment type="caution">
    <text evidence="3">The sequence shown here is derived from an EMBL/GenBank/DDBJ whole genome shotgun (WGS) entry which is preliminary data.</text>
</comment>
<dbReference type="Proteomes" id="UP001596456">
    <property type="component" value="Unassembled WGS sequence"/>
</dbReference>
<dbReference type="RefSeq" id="WP_377357647.1">
    <property type="nucleotide sequence ID" value="NZ_JBHTCM010000007.1"/>
</dbReference>
<gene>
    <name evidence="3" type="ORF">ACFQPS_06990</name>
</gene>
<keyword evidence="4" id="KW-1185">Reference proteome</keyword>
<feature type="domain" description="AB hydrolase-1" evidence="2">
    <location>
        <begin position="22"/>
        <end position="260"/>
    </location>
</feature>
<dbReference type="SUPFAM" id="SSF53474">
    <property type="entry name" value="alpha/beta-Hydrolases"/>
    <property type="match status" value="1"/>
</dbReference>
<dbReference type="GO" id="GO:0016787">
    <property type="term" value="F:hydrolase activity"/>
    <property type="evidence" value="ECO:0007669"/>
    <property type="project" value="UniProtKB-KW"/>
</dbReference>
<name>A0ABW2KTX0_9PROT</name>
<dbReference type="PRINTS" id="PR00412">
    <property type="entry name" value="EPOXHYDRLASE"/>
</dbReference>
<dbReference type="EMBL" id="JBHTCM010000007">
    <property type="protein sequence ID" value="MFC7332904.1"/>
    <property type="molecule type" value="Genomic_DNA"/>
</dbReference>
<reference evidence="4" key="1">
    <citation type="journal article" date="2019" name="Int. J. Syst. Evol. Microbiol.">
        <title>The Global Catalogue of Microorganisms (GCM) 10K type strain sequencing project: providing services to taxonomists for standard genome sequencing and annotation.</title>
        <authorList>
            <consortium name="The Broad Institute Genomics Platform"/>
            <consortium name="The Broad Institute Genome Sequencing Center for Infectious Disease"/>
            <person name="Wu L."/>
            <person name="Ma J."/>
        </authorList>
    </citation>
    <scope>NUCLEOTIDE SEQUENCE [LARGE SCALE GENOMIC DNA]</scope>
    <source>
        <strain evidence="4">CGMCC 1.16275</strain>
    </source>
</reference>
<organism evidence="3 4">
    <name type="scientific">Rhodocista pekingensis</name>
    <dbReference type="NCBI Taxonomy" id="201185"/>
    <lineage>
        <taxon>Bacteria</taxon>
        <taxon>Pseudomonadati</taxon>
        <taxon>Pseudomonadota</taxon>
        <taxon>Alphaproteobacteria</taxon>
        <taxon>Rhodospirillales</taxon>
        <taxon>Azospirillaceae</taxon>
        <taxon>Rhodocista</taxon>
    </lineage>
</organism>
<dbReference type="InterPro" id="IPR000639">
    <property type="entry name" value="Epox_hydrolase-like"/>
</dbReference>
<evidence type="ECO:0000313" key="3">
    <source>
        <dbReference type="EMBL" id="MFC7332904.1"/>
    </source>
</evidence>